<name>A0ABQ3PXK7_9ACTN</name>
<organism evidence="1 2">
    <name type="scientific">Streptomyces daghestanicus</name>
    <dbReference type="NCBI Taxonomy" id="66885"/>
    <lineage>
        <taxon>Bacteria</taxon>
        <taxon>Bacillati</taxon>
        <taxon>Actinomycetota</taxon>
        <taxon>Actinomycetes</taxon>
        <taxon>Kitasatosporales</taxon>
        <taxon>Streptomycetaceae</taxon>
        <taxon>Streptomyces</taxon>
    </lineage>
</organism>
<evidence type="ECO:0000313" key="1">
    <source>
        <dbReference type="EMBL" id="GHI29760.1"/>
    </source>
</evidence>
<reference evidence="1" key="1">
    <citation type="submission" date="2024-05" db="EMBL/GenBank/DDBJ databases">
        <title>Whole genome shotgun sequence of Streptomyces daghestanicus NBRC 12762.</title>
        <authorList>
            <person name="Komaki H."/>
            <person name="Tamura T."/>
        </authorList>
    </citation>
    <scope>NUCLEOTIDE SEQUENCE</scope>
    <source>
        <strain evidence="1">NBRC 12762</strain>
    </source>
</reference>
<proteinExistence type="predicted"/>
<dbReference type="Proteomes" id="UP001052655">
    <property type="component" value="Unassembled WGS sequence"/>
</dbReference>
<gene>
    <name evidence="1" type="ORF">Sdagh_14900</name>
</gene>
<sequence length="136" mass="14580">MQPRSLSLWSAANSVITDRRCSSAGARNAAPGSNASACGPTRFSAGAHHARGFTRTRLQETRNPHTAYHSAQKVRKQEQEHECVEAKLMSLGAPAPRAGCDPALAVGGQAADLFAEAVHRLKCHAVFAWSCWDQSL</sequence>
<keyword evidence="2" id="KW-1185">Reference proteome</keyword>
<evidence type="ECO:0000313" key="2">
    <source>
        <dbReference type="Proteomes" id="UP001052655"/>
    </source>
</evidence>
<comment type="caution">
    <text evidence="1">The sequence shown here is derived from an EMBL/GenBank/DDBJ whole genome shotgun (WGS) entry which is preliminary data.</text>
</comment>
<dbReference type="EMBL" id="BNDX01000007">
    <property type="protein sequence ID" value="GHI29760.1"/>
    <property type="molecule type" value="Genomic_DNA"/>
</dbReference>
<protein>
    <submittedName>
        <fullName evidence="1">Uncharacterized protein</fullName>
    </submittedName>
</protein>
<accession>A0ABQ3PXK7</accession>